<name>A0A516GSY3_9FLAO</name>
<dbReference type="Proteomes" id="UP000319209">
    <property type="component" value="Chromosome"/>
</dbReference>
<dbReference type="AlphaFoldDB" id="A0A516GSY3"/>
<keyword evidence="3" id="KW-1185">Reference proteome</keyword>
<keyword evidence="1" id="KW-1133">Transmembrane helix</keyword>
<keyword evidence="1" id="KW-0812">Transmembrane</keyword>
<reference evidence="2 3" key="1">
    <citation type="submission" date="2019-07" db="EMBL/GenBank/DDBJ databases">
        <title>Genome sequencing for Formosa sp. PS13.</title>
        <authorList>
            <person name="Park S.-J."/>
        </authorList>
    </citation>
    <scope>NUCLEOTIDE SEQUENCE [LARGE SCALE GENOMIC DNA]</scope>
    <source>
        <strain evidence="2 3">PS13</strain>
    </source>
</reference>
<dbReference type="OrthoDB" id="1438221at2"/>
<proteinExistence type="predicted"/>
<evidence type="ECO:0000313" key="3">
    <source>
        <dbReference type="Proteomes" id="UP000319209"/>
    </source>
</evidence>
<dbReference type="RefSeq" id="WP_143381519.1">
    <property type="nucleotide sequence ID" value="NZ_CP041637.1"/>
</dbReference>
<dbReference type="EMBL" id="CP041637">
    <property type="protein sequence ID" value="QDO94637.1"/>
    <property type="molecule type" value="Genomic_DNA"/>
</dbReference>
<gene>
    <name evidence="2" type="ORF">FNB79_11930</name>
</gene>
<keyword evidence="1" id="KW-0472">Membrane</keyword>
<organism evidence="2 3">
    <name type="scientific">Formosa sediminum</name>
    <dbReference type="NCBI Taxonomy" id="2594004"/>
    <lineage>
        <taxon>Bacteria</taxon>
        <taxon>Pseudomonadati</taxon>
        <taxon>Bacteroidota</taxon>
        <taxon>Flavobacteriia</taxon>
        <taxon>Flavobacteriales</taxon>
        <taxon>Flavobacteriaceae</taxon>
        <taxon>Formosa</taxon>
    </lineage>
</organism>
<protein>
    <submittedName>
        <fullName evidence="2">Uncharacterized protein</fullName>
    </submittedName>
</protein>
<feature type="transmembrane region" description="Helical" evidence="1">
    <location>
        <begin position="32"/>
        <end position="52"/>
    </location>
</feature>
<dbReference type="KEGG" id="fop:FNB79_11930"/>
<evidence type="ECO:0000313" key="2">
    <source>
        <dbReference type="EMBL" id="QDO94637.1"/>
    </source>
</evidence>
<accession>A0A516GSY3</accession>
<feature type="transmembrane region" description="Helical" evidence="1">
    <location>
        <begin position="72"/>
        <end position="97"/>
    </location>
</feature>
<sequence length="183" mass="21283">MGNKIIPLTNGEIKIIEEKYKKGFTKFKTTSIIAPILGICALFAPPEFWNFIKFFDKKKNIRNLDDVAEPMYQSPIMILIVLLFIGSAIALVYFGFVKNYKKDLNEKVKFRGEFKVKRIENLSRKVAENLDGLDTVLHFEENNLKVKKHLFKKSKNPEFLNAKKIIIEQSKYSRTTFLEEIVS</sequence>
<evidence type="ECO:0000256" key="1">
    <source>
        <dbReference type="SAM" id="Phobius"/>
    </source>
</evidence>